<evidence type="ECO:0000259" key="3">
    <source>
        <dbReference type="Pfam" id="PF20009"/>
    </source>
</evidence>
<dbReference type="Pfam" id="PF19081">
    <property type="entry name" value="Ig_7"/>
    <property type="match status" value="1"/>
</dbReference>
<dbReference type="Proteomes" id="UP001501410">
    <property type="component" value="Unassembled WGS sequence"/>
</dbReference>
<gene>
    <name evidence="4" type="ORF">GCM10023092_00370</name>
</gene>
<dbReference type="RefSeq" id="WP_344821463.1">
    <property type="nucleotide sequence ID" value="NZ_BAABEZ010000001.1"/>
</dbReference>
<feature type="chain" id="PRO_5046455251" description="Gliding motility-associated C-terminal domain-containing protein" evidence="1">
    <location>
        <begin position="36"/>
        <end position="1083"/>
    </location>
</feature>
<evidence type="ECO:0000256" key="1">
    <source>
        <dbReference type="SAM" id="SignalP"/>
    </source>
</evidence>
<dbReference type="SUPFAM" id="SSF49299">
    <property type="entry name" value="PKD domain"/>
    <property type="match status" value="1"/>
</dbReference>
<dbReference type="InterPro" id="IPR045474">
    <property type="entry name" value="GEVED"/>
</dbReference>
<feature type="domain" description="GEVED" evidence="3">
    <location>
        <begin position="407"/>
        <end position="487"/>
    </location>
</feature>
<sequence>MITRFIKTLGRHSSTARKLLCAGALLAGGVLPSSAQLKKVGTGTDQNAVNEYPTPFGNNKAGQKAVYLYTASEMTALGFKPGWIDAMSFLVKATNSAIGHADLRFYVDSWSASDLTAATVPAFSSLTLRWNNKTASYVPILGYNTFNFSAPYYWNGTDNIIVGTCFWSGIDLYNASVEMTRNLGVNGSRTFTASASTGLGSGVCDGARATSAATDSSKNRPNVYFMMHSDTCKLKPAAGSAKSSTTAYCIFDDSLELSLTGNTLAYGLSFQWQVSTSATGPWANLGSSSISRVNIKTVQSVSSYYRCVVTCVATSVSDTSKVIYVPMAPPYNCDCASEATTIGKEKILSVKLAGVTNTTPCGPATLGYSDFTSGALAIAPIDVEPGTGYTLETRLSSCDGSNSARAVKVYIDYDQSATYEVSEMVYANTYSALQPNPQLATGDFTIPVTAKKGLTTMRIIYAQTTSLSSISPCGKYTQGETQDYPINVLPFGKPTVDGRLTVCEHDSVVMNAYSTADTPVVFTWTGPGGFTGVGPKITFVDADPSLSGTYYVTVTSKGRTSSARAVVVTVNPKPPVPNVLNANMCQYDASGKLITDGKNVIWYNVPVGGFGDTNAPVVPTHTPNTATYYVTQTVNGCVSDRGKVVVNVYLKPPPPVVTSPVTYCQLQDPELVAKGENLKWYLDSAGGVPSVISPIPPTGFPDQVDYYVSQTINGCESDRARVRVIVYDQPNGIILHTKQYVCQYDTATFYYYGNAPVTDEYKWFSSDGELISGGGQGPVVFRFNGDGDKIVNLYVNNGKCATFKISDTITVRTAPTAYVDTIDNICAGQPVLLTIDSATPNIERYDWNFDGGIVTSETLNGGPYWLYWNDPGPKLLRLTVWHRSCPSLEIQQKVFVRKLPYAKITTVAKVTDYGKDTTVFFSKLCTKDTMVFTAYYDPSYKYKWYPEVYFTRDTVPTVSDRIEHATYVRVNVEDDFGCKSSDSVYVNTEVCCELSLPNAFTPNGDGKNDRFRPLRDGKQTIITFRVVNRWGQEVYETANPDLEGWDGTFGGAVQDMGVYQYFIRYRCSDGNTYEKKGDVTLIR</sequence>
<reference evidence="5" key="1">
    <citation type="journal article" date="2019" name="Int. J. Syst. Evol. Microbiol.">
        <title>The Global Catalogue of Microorganisms (GCM) 10K type strain sequencing project: providing services to taxonomists for standard genome sequencing and annotation.</title>
        <authorList>
            <consortium name="The Broad Institute Genomics Platform"/>
            <consortium name="The Broad Institute Genome Sequencing Center for Infectious Disease"/>
            <person name="Wu L."/>
            <person name="Ma J."/>
        </authorList>
    </citation>
    <scope>NUCLEOTIDE SEQUENCE [LARGE SCALE GENOMIC DNA]</scope>
    <source>
        <strain evidence="5">JCM 31921</strain>
    </source>
</reference>
<dbReference type="EMBL" id="BAABEZ010000001">
    <property type="protein sequence ID" value="GAA4448221.1"/>
    <property type="molecule type" value="Genomic_DNA"/>
</dbReference>
<evidence type="ECO:0000259" key="2">
    <source>
        <dbReference type="Pfam" id="PF19081"/>
    </source>
</evidence>
<proteinExistence type="predicted"/>
<evidence type="ECO:0000313" key="4">
    <source>
        <dbReference type="EMBL" id="GAA4448221.1"/>
    </source>
</evidence>
<dbReference type="Gene3D" id="2.60.40.10">
    <property type="entry name" value="Immunoglobulins"/>
    <property type="match status" value="1"/>
</dbReference>
<comment type="caution">
    <text evidence="4">The sequence shown here is derived from an EMBL/GenBank/DDBJ whole genome shotgun (WGS) entry which is preliminary data.</text>
</comment>
<dbReference type="InterPro" id="IPR026341">
    <property type="entry name" value="T9SS_type_B"/>
</dbReference>
<dbReference type="Pfam" id="PF20009">
    <property type="entry name" value="GEVED"/>
    <property type="match status" value="1"/>
</dbReference>
<dbReference type="Pfam" id="PF13585">
    <property type="entry name" value="CHU_C"/>
    <property type="match status" value="1"/>
</dbReference>
<dbReference type="InterPro" id="IPR044023">
    <property type="entry name" value="Ig_7"/>
</dbReference>
<evidence type="ECO:0000313" key="5">
    <source>
        <dbReference type="Proteomes" id="UP001501410"/>
    </source>
</evidence>
<feature type="signal peptide" evidence="1">
    <location>
        <begin position="1"/>
        <end position="35"/>
    </location>
</feature>
<keyword evidence="1" id="KW-0732">Signal</keyword>
<dbReference type="NCBIfam" id="TIGR04131">
    <property type="entry name" value="Bac_Flav_CTERM"/>
    <property type="match status" value="1"/>
</dbReference>
<accession>A0ABP8ME83</accession>
<feature type="domain" description="Ig-like" evidence="2">
    <location>
        <begin position="652"/>
        <end position="726"/>
    </location>
</feature>
<protein>
    <recommendedName>
        <fullName evidence="6">Gliding motility-associated C-terminal domain-containing protein</fullName>
    </recommendedName>
</protein>
<dbReference type="InterPro" id="IPR035986">
    <property type="entry name" value="PKD_dom_sf"/>
</dbReference>
<evidence type="ECO:0008006" key="6">
    <source>
        <dbReference type="Google" id="ProtNLM"/>
    </source>
</evidence>
<dbReference type="InterPro" id="IPR013783">
    <property type="entry name" value="Ig-like_fold"/>
</dbReference>
<keyword evidence="5" id="KW-1185">Reference proteome</keyword>
<organism evidence="4 5">
    <name type="scientific">Rurimicrobium arvi</name>
    <dbReference type="NCBI Taxonomy" id="2049916"/>
    <lineage>
        <taxon>Bacteria</taxon>
        <taxon>Pseudomonadati</taxon>
        <taxon>Bacteroidota</taxon>
        <taxon>Chitinophagia</taxon>
        <taxon>Chitinophagales</taxon>
        <taxon>Chitinophagaceae</taxon>
        <taxon>Rurimicrobium</taxon>
    </lineage>
</organism>
<name>A0ABP8ME83_9BACT</name>